<evidence type="ECO:0000313" key="3">
    <source>
        <dbReference type="Proteomes" id="UP000233551"/>
    </source>
</evidence>
<feature type="compositionally biased region" description="Polar residues" evidence="1">
    <location>
        <begin position="1"/>
        <end position="11"/>
    </location>
</feature>
<feature type="compositionally biased region" description="Basic and acidic residues" evidence="1">
    <location>
        <begin position="64"/>
        <end position="79"/>
    </location>
</feature>
<feature type="non-terminal residue" evidence="2">
    <location>
        <position position="1"/>
    </location>
</feature>
<keyword evidence="3" id="KW-1185">Reference proteome</keyword>
<feature type="region of interest" description="Disordered" evidence="1">
    <location>
        <begin position="59"/>
        <end position="85"/>
    </location>
</feature>
<name>A0A2I0LBK1_PUNGR</name>
<protein>
    <submittedName>
        <fullName evidence="2">Uncharacterized protein</fullName>
    </submittedName>
</protein>
<evidence type="ECO:0000256" key="1">
    <source>
        <dbReference type="SAM" id="MobiDB-lite"/>
    </source>
</evidence>
<dbReference type="AlphaFoldDB" id="A0A2I0LBK1"/>
<dbReference type="EMBL" id="PGOL01000061">
    <property type="protein sequence ID" value="PKI78059.1"/>
    <property type="molecule type" value="Genomic_DNA"/>
</dbReference>
<organism evidence="2 3">
    <name type="scientific">Punica granatum</name>
    <name type="common">Pomegranate</name>
    <dbReference type="NCBI Taxonomy" id="22663"/>
    <lineage>
        <taxon>Eukaryota</taxon>
        <taxon>Viridiplantae</taxon>
        <taxon>Streptophyta</taxon>
        <taxon>Embryophyta</taxon>
        <taxon>Tracheophyta</taxon>
        <taxon>Spermatophyta</taxon>
        <taxon>Magnoliopsida</taxon>
        <taxon>eudicotyledons</taxon>
        <taxon>Gunneridae</taxon>
        <taxon>Pentapetalae</taxon>
        <taxon>rosids</taxon>
        <taxon>malvids</taxon>
        <taxon>Myrtales</taxon>
        <taxon>Lythraceae</taxon>
        <taxon>Punica</taxon>
    </lineage>
</organism>
<feature type="compositionally biased region" description="Polar residues" evidence="1">
    <location>
        <begin position="27"/>
        <end position="37"/>
    </location>
</feature>
<dbReference type="Proteomes" id="UP000233551">
    <property type="component" value="Unassembled WGS sequence"/>
</dbReference>
<gene>
    <name evidence="2" type="ORF">CRG98_001509</name>
</gene>
<sequence length="208" mass="22993">RTPKSLNSLLSLSHPRRPRPKARILGSPSSRGTPSSKTESRTRFLARLLLYTGGTELPVTRASPVDRRKPPGVGNRRDQSPPPPNCVLPPRFLPLILTGSISLFFGLNRHAAQLAAQSSRGSPSASAQLGPVELPTRVGPFGRVHLSRPDPIRLAGIFNFIFLIFPYLHNNPSTSRTRWSGIRIRIGRSINDRLDGLKPVYLEHLTKH</sequence>
<reference evidence="2 3" key="1">
    <citation type="submission" date="2017-11" db="EMBL/GenBank/DDBJ databases">
        <title>De-novo sequencing of pomegranate (Punica granatum L.) genome.</title>
        <authorList>
            <person name="Akparov Z."/>
            <person name="Amiraslanov A."/>
            <person name="Hajiyeva S."/>
            <person name="Abbasov M."/>
            <person name="Kaur K."/>
            <person name="Hamwieh A."/>
            <person name="Solovyev V."/>
            <person name="Salamov A."/>
            <person name="Braich B."/>
            <person name="Kosarev P."/>
            <person name="Mahmoud A."/>
            <person name="Hajiyev E."/>
            <person name="Babayeva S."/>
            <person name="Izzatullayeva V."/>
            <person name="Mammadov A."/>
            <person name="Mammadov A."/>
            <person name="Sharifova S."/>
            <person name="Ojaghi J."/>
            <person name="Eynullazada K."/>
            <person name="Bayramov B."/>
            <person name="Abdulazimova A."/>
            <person name="Shahmuradov I."/>
        </authorList>
    </citation>
    <scope>NUCLEOTIDE SEQUENCE [LARGE SCALE GENOMIC DNA]</scope>
    <source>
        <strain evidence="3">cv. AG2017</strain>
        <tissue evidence="2">Leaf</tissue>
    </source>
</reference>
<feature type="region of interest" description="Disordered" evidence="1">
    <location>
        <begin position="1"/>
        <end position="41"/>
    </location>
</feature>
<accession>A0A2I0LBK1</accession>
<proteinExistence type="predicted"/>
<comment type="caution">
    <text evidence="2">The sequence shown here is derived from an EMBL/GenBank/DDBJ whole genome shotgun (WGS) entry which is preliminary data.</text>
</comment>
<evidence type="ECO:0000313" key="2">
    <source>
        <dbReference type="EMBL" id="PKI78059.1"/>
    </source>
</evidence>